<dbReference type="Proteomes" id="UP000466442">
    <property type="component" value="Unassembled WGS sequence"/>
</dbReference>
<comment type="caution">
    <text evidence="1">The sequence shown here is derived from an EMBL/GenBank/DDBJ whole genome shotgun (WGS) entry which is preliminary data.</text>
</comment>
<evidence type="ECO:0000313" key="2">
    <source>
        <dbReference type="Proteomes" id="UP000466442"/>
    </source>
</evidence>
<proteinExistence type="predicted"/>
<keyword evidence="2" id="KW-1185">Reference proteome</keyword>
<dbReference type="OrthoDB" id="8196265at2759"/>
<dbReference type="AlphaFoldDB" id="A0A8S9XXG9"/>
<evidence type="ECO:0000313" key="1">
    <source>
        <dbReference type="EMBL" id="KAF6212968.1"/>
    </source>
</evidence>
<dbReference type="EMBL" id="WIXP02000003">
    <property type="protein sequence ID" value="KAF6212968.1"/>
    <property type="molecule type" value="Genomic_DNA"/>
</dbReference>
<evidence type="ECO:0008006" key="3">
    <source>
        <dbReference type="Google" id="ProtNLM"/>
    </source>
</evidence>
<gene>
    <name evidence="1" type="ORF">GE061_010681</name>
</gene>
<protein>
    <recommendedName>
        <fullName evidence="3">DUF4371 domain-containing protein</fullName>
    </recommendedName>
</protein>
<sequence>MSGRCVVEDLMINSFLSNHWTHSQRVQMLKTGGPSPVFYTNCSSREHEIMTHNGNWLVSVRYREEAVCWPCLLFGRPWFVVSSDNFLTDRINSHRETPNHKVNCKIYRIWVDKNIETEIERKLVLSHELLQCMIDTVCFMLMRTAGIKTEDFLEVLELVTAQETSLRRELNKMIQNKKEIVCSELSMMDNNQVVSHYIEAITKSVFKRMHSRIIRELKDTDHVSLILSQSKDKPWVSVVLRYVSPAGDVVERFASNVRMEFHTPISGISLVCVVLKLLRKFKCEKKLIAYALNGSVLKPQELSKFVSKMSVNLPRARQFLYRVDDLRTSLLEELSDQTYLKVFCHQVYELMRFIVHNEMILQSLKRIIDAESYYRLVTSNLPSEVILIINSHYSAFVQILDEIVSNPDNSAIEVVERASKFLNFLQNFPFRFFIVTLSKIFFSIECLSQALNEGFNVVRLTTKSSDTITSLVEAMKDYPAVFEYTMNNLVPNNVQLELKEVDYEHYEYTYQQILVGTITYINSKTAVVKEWLNSECHLYYELQSSRVKERNLDCSFLETTLKLLKTYDINLNSERLFEQLKVILRLNFFEPLNNDPVEIMKSLKTLDLQETLSEYCKFLELILTVPMVTTATTSRTRVVDKVAACVAGKDIFTTHGWIWINEDLLTTMKLEEDFYMNIKVFGWM</sequence>
<reference evidence="1" key="1">
    <citation type="journal article" date="2021" name="Mol. Ecol. Resour.">
        <title>Apolygus lucorum genome provides insights into omnivorousness and mesophyll feeding.</title>
        <authorList>
            <person name="Liu Y."/>
            <person name="Liu H."/>
            <person name="Wang H."/>
            <person name="Huang T."/>
            <person name="Liu B."/>
            <person name="Yang B."/>
            <person name="Yin L."/>
            <person name="Li B."/>
            <person name="Zhang Y."/>
            <person name="Zhang S."/>
            <person name="Jiang F."/>
            <person name="Zhang X."/>
            <person name="Ren Y."/>
            <person name="Wang B."/>
            <person name="Wang S."/>
            <person name="Lu Y."/>
            <person name="Wu K."/>
            <person name="Fan W."/>
            <person name="Wang G."/>
        </authorList>
    </citation>
    <scope>NUCLEOTIDE SEQUENCE</scope>
    <source>
        <strain evidence="1">12Hb</strain>
    </source>
</reference>
<organism evidence="1 2">
    <name type="scientific">Apolygus lucorum</name>
    <name type="common">Small green plant bug</name>
    <name type="synonym">Lygocoris lucorum</name>
    <dbReference type="NCBI Taxonomy" id="248454"/>
    <lineage>
        <taxon>Eukaryota</taxon>
        <taxon>Metazoa</taxon>
        <taxon>Ecdysozoa</taxon>
        <taxon>Arthropoda</taxon>
        <taxon>Hexapoda</taxon>
        <taxon>Insecta</taxon>
        <taxon>Pterygota</taxon>
        <taxon>Neoptera</taxon>
        <taxon>Paraneoptera</taxon>
        <taxon>Hemiptera</taxon>
        <taxon>Heteroptera</taxon>
        <taxon>Panheteroptera</taxon>
        <taxon>Cimicomorpha</taxon>
        <taxon>Miridae</taxon>
        <taxon>Mirini</taxon>
        <taxon>Apolygus</taxon>
    </lineage>
</organism>
<accession>A0A8S9XXG9</accession>
<name>A0A8S9XXG9_APOLU</name>